<dbReference type="AlphaFoldDB" id="A0AAD4JFL7"/>
<feature type="domain" description="HAT C-terminal dimerisation" evidence="1">
    <location>
        <begin position="50"/>
        <end position="102"/>
    </location>
</feature>
<organism evidence="2 3">
    <name type="scientific">Perilla frutescens var. hirtella</name>
    <name type="common">Perilla citriodora</name>
    <name type="synonym">Perilla setoyensis</name>
    <dbReference type="NCBI Taxonomy" id="608512"/>
    <lineage>
        <taxon>Eukaryota</taxon>
        <taxon>Viridiplantae</taxon>
        <taxon>Streptophyta</taxon>
        <taxon>Embryophyta</taxon>
        <taxon>Tracheophyta</taxon>
        <taxon>Spermatophyta</taxon>
        <taxon>Magnoliopsida</taxon>
        <taxon>eudicotyledons</taxon>
        <taxon>Gunneridae</taxon>
        <taxon>Pentapetalae</taxon>
        <taxon>asterids</taxon>
        <taxon>lamiids</taxon>
        <taxon>Lamiales</taxon>
        <taxon>Lamiaceae</taxon>
        <taxon>Nepetoideae</taxon>
        <taxon>Elsholtzieae</taxon>
        <taxon>Perilla</taxon>
    </lineage>
</organism>
<keyword evidence="3" id="KW-1185">Reference proteome</keyword>
<protein>
    <recommendedName>
        <fullName evidence="1">HAT C-terminal dimerisation domain-containing protein</fullName>
    </recommendedName>
</protein>
<evidence type="ECO:0000313" key="2">
    <source>
        <dbReference type="EMBL" id="KAH6832892.1"/>
    </source>
</evidence>
<reference evidence="2 3" key="1">
    <citation type="journal article" date="2021" name="Nat. Commun.">
        <title>Incipient diploidization of the medicinal plant Perilla within 10,000 years.</title>
        <authorList>
            <person name="Zhang Y."/>
            <person name="Shen Q."/>
            <person name="Leng L."/>
            <person name="Zhang D."/>
            <person name="Chen S."/>
            <person name="Shi Y."/>
            <person name="Ning Z."/>
            <person name="Chen S."/>
        </authorList>
    </citation>
    <scope>NUCLEOTIDE SEQUENCE [LARGE SCALE GENOMIC DNA]</scope>
    <source>
        <strain evidence="3">cv. PC099</strain>
    </source>
</reference>
<name>A0AAD4JFL7_PERFH</name>
<proteinExistence type="predicted"/>
<dbReference type="GO" id="GO:0046983">
    <property type="term" value="F:protein dimerization activity"/>
    <property type="evidence" value="ECO:0007669"/>
    <property type="project" value="InterPro"/>
</dbReference>
<accession>A0AAD4JFL7</accession>
<sequence>MGMIDYLDVLFEGDIDLQAKIMNEEFSKYRTKEFTFGKAVVVKGCSSNNAKFDPVSWWLNYGGITPNLQKLAIKILSLTASSSGSEMNWSAFEGVHTKRRNR</sequence>
<gene>
    <name evidence="2" type="ORF">C2S53_020667</name>
</gene>
<comment type="caution">
    <text evidence="2">The sequence shown here is derived from an EMBL/GenBank/DDBJ whole genome shotgun (WGS) entry which is preliminary data.</text>
</comment>
<dbReference type="InterPro" id="IPR008906">
    <property type="entry name" value="HATC_C_dom"/>
</dbReference>
<evidence type="ECO:0000313" key="3">
    <source>
        <dbReference type="Proteomes" id="UP001190926"/>
    </source>
</evidence>
<dbReference type="SUPFAM" id="SSF53098">
    <property type="entry name" value="Ribonuclease H-like"/>
    <property type="match status" value="1"/>
</dbReference>
<dbReference type="Proteomes" id="UP001190926">
    <property type="component" value="Unassembled WGS sequence"/>
</dbReference>
<dbReference type="EMBL" id="SDAM02000063">
    <property type="protein sequence ID" value="KAH6832892.1"/>
    <property type="molecule type" value="Genomic_DNA"/>
</dbReference>
<evidence type="ECO:0000259" key="1">
    <source>
        <dbReference type="Pfam" id="PF05699"/>
    </source>
</evidence>
<dbReference type="InterPro" id="IPR012337">
    <property type="entry name" value="RNaseH-like_sf"/>
</dbReference>
<dbReference type="Pfam" id="PF05699">
    <property type="entry name" value="Dimer_Tnp_hAT"/>
    <property type="match status" value="1"/>
</dbReference>